<proteinExistence type="predicted"/>
<evidence type="ECO:0000313" key="2">
    <source>
        <dbReference type="Proteomes" id="UP000050384"/>
    </source>
</evidence>
<organism evidence="1 2">
    <name type="scientific">Pseudomonas syringae pv. spinaceae</name>
    <dbReference type="NCBI Taxonomy" id="264459"/>
    <lineage>
        <taxon>Bacteria</taxon>
        <taxon>Pseudomonadati</taxon>
        <taxon>Pseudomonadota</taxon>
        <taxon>Gammaproteobacteria</taxon>
        <taxon>Pseudomonadales</taxon>
        <taxon>Pseudomonadaceae</taxon>
        <taxon>Pseudomonas</taxon>
        <taxon>Pseudomonas syringae</taxon>
    </lineage>
</organism>
<protein>
    <submittedName>
        <fullName evidence="1">Alpha/beta hydrolase</fullName>
    </submittedName>
</protein>
<keyword evidence="1" id="KW-0378">Hydrolase</keyword>
<sequence length="56" mass="6149">MAQVAGISPASVQRIWAANDIKPHLARAFKLSNDPNFEEHRVVSGYSRQSTGAVLR</sequence>
<dbReference type="AlphaFoldDB" id="A0A0Q0A8W0"/>
<reference evidence="1 2" key="1">
    <citation type="submission" date="2015-09" db="EMBL/GenBank/DDBJ databases">
        <title>Genome announcement of multiple Pseudomonas syringae strains.</title>
        <authorList>
            <person name="Thakur S."/>
            <person name="Wang P.W."/>
            <person name="Gong Y."/>
            <person name="Weir B.S."/>
            <person name="Guttman D.S."/>
        </authorList>
    </citation>
    <scope>NUCLEOTIDE SEQUENCE [LARGE SCALE GENOMIC DNA]</scope>
    <source>
        <strain evidence="1 2">ICMP16929</strain>
    </source>
</reference>
<name>A0A0Q0A8W0_PSESX</name>
<dbReference type="PATRIC" id="fig|264459.3.peg.2193"/>
<gene>
    <name evidence="1" type="ORF">ALO94_200717</name>
</gene>
<comment type="caution">
    <text evidence="1">The sequence shown here is derived from an EMBL/GenBank/DDBJ whole genome shotgun (WGS) entry which is preliminary data.</text>
</comment>
<dbReference type="EMBL" id="LJRI01001196">
    <property type="protein sequence ID" value="KPY70353.1"/>
    <property type="molecule type" value="Genomic_DNA"/>
</dbReference>
<evidence type="ECO:0000313" key="1">
    <source>
        <dbReference type="EMBL" id="KPY70353.1"/>
    </source>
</evidence>
<dbReference type="Proteomes" id="UP000050384">
    <property type="component" value="Unassembled WGS sequence"/>
</dbReference>
<dbReference type="GO" id="GO:0016787">
    <property type="term" value="F:hydrolase activity"/>
    <property type="evidence" value="ECO:0007669"/>
    <property type="project" value="UniProtKB-KW"/>
</dbReference>
<accession>A0A0Q0A8W0</accession>